<dbReference type="GO" id="GO:0003676">
    <property type="term" value="F:nucleic acid binding"/>
    <property type="evidence" value="ECO:0007669"/>
    <property type="project" value="InterPro"/>
</dbReference>
<dbReference type="InterPro" id="IPR022755">
    <property type="entry name" value="Znf_C2H2_jaz"/>
</dbReference>
<feature type="domain" description="C2H2-type" evidence="7">
    <location>
        <begin position="904"/>
        <end position="931"/>
    </location>
</feature>
<evidence type="ECO:0000256" key="1">
    <source>
        <dbReference type="ARBA" id="ARBA00022723"/>
    </source>
</evidence>
<dbReference type="Pfam" id="PF12171">
    <property type="entry name" value="zf-C2H2_jaz"/>
    <property type="match status" value="1"/>
</dbReference>
<gene>
    <name evidence="8" type="ORF">SPHA_21027</name>
</gene>
<dbReference type="OrthoDB" id="7788172at2759"/>
<feature type="compositionally biased region" description="Low complexity" evidence="6">
    <location>
        <begin position="279"/>
        <end position="288"/>
    </location>
</feature>
<feature type="domain" description="C2H2-type" evidence="7">
    <location>
        <begin position="877"/>
        <end position="903"/>
    </location>
</feature>
<keyword evidence="4" id="KW-0862">Zinc</keyword>
<evidence type="ECO:0000256" key="5">
    <source>
        <dbReference type="PROSITE-ProRule" id="PRU00042"/>
    </source>
</evidence>
<feature type="compositionally biased region" description="Basic and acidic residues" evidence="6">
    <location>
        <begin position="184"/>
        <end position="201"/>
    </location>
</feature>
<name>A0A812BLI2_ACAPH</name>
<feature type="domain" description="C2H2-type" evidence="7">
    <location>
        <begin position="1049"/>
        <end position="1076"/>
    </location>
</feature>
<reference evidence="8" key="1">
    <citation type="submission" date="2021-01" db="EMBL/GenBank/DDBJ databases">
        <authorList>
            <person name="Li R."/>
            <person name="Bekaert M."/>
        </authorList>
    </citation>
    <scope>NUCLEOTIDE SEQUENCE</scope>
    <source>
        <strain evidence="8">Farmed</strain>
    </source>
</reference>
<feature type="region of interest" description="Disordered" evidence="6">
    <location>
        <begin position="99"/>
        <end position="122"/>
    </location>
</feature>
<dbReference type="PROSITE" id="PS00028">
    <property type="entry name" value="ZINC_FINGER_C2H2_1"/>
    <property type="match status" value="10"/>
</dbReference>
<feature type="domain" description="C2H2-type" evidence="7">
    <location>
        <begin position="932"/>
        <end position="959"/>
    </location>
</feature>
<evidence type="ECO:0000313" key="9">
    <source>
        <dbReference type="Proteomes" id="UP000597762"/>
    </source>
</evidence>
<keyword evidence="2" id="KW-0677">Repeat</keyword>
<feature type="region of interest" description="Disordered" evidence="6">
    <location>
        <begin position="140"/>
        <end position="264"/>
    </location>
</feature>
<dbReference type="SUPFAM" id="SSF57667">
    <property type="entry name" value="beta-beta-alpha zinc fingers"/>
    <property type="match status" value="7"/>
</dbReference>
<evidence type="ECO:0000256" key="2">
    <source>
        <dbReference type="ARBA" id="ARBA00022737"/>
    </source>
</evidence>
<dbReference type="InterPro" id="IPR003604">
    <property type="entry name" value="Matrin/U1-like-C_Znf_C2H2"/>
</dbReference>
<keyword evidence="3 5" id="KW-0863">Zinc-finger</keyword>
<dbReference type="GO" id="GO:0008270">
    <property type="term" value="F:zinc ion binding"/>
    <property type="evidence" value="ECO:0007669"/>
    <property type="project" value="UniProtKB-KW"/>
</dbReference>
<feature type="domain" description="C2H2-type" evidence="7">
    <location>
        <begin position="991"/>
        <end position="1020"/>
    </location>
</feature>
<sequence length="1345" mass="152491">MMNATDQDMHMCLSCHTTIIGLMNYVQHKQSGCHPRKTSATQALNALSTVPPAAPSETIFDSESADTYTVATEEETNLPPATESITISTEIISKENSMITPPLRPVTSEEAPESSNIGLISQPVVSEEITSVITQTDLPAEAATAPPPSSPPSPPPPPPAPPSPPPPPPLEEKAEEPDVTMTDEVPHEEDQVAVSPDKENDQIPSITTPSSPFKSGENFFHSLELQSKKEDGERNTSPVKSQKVIKSTLDKSSSNNHSDLPISNIFSSLDFSSDEDFDFSYPEFSSDSNDYSTDEDNAPPRTHTGGKWKPGEGPSSCKTFPHPGYTGGKWKPGEMPLEVQLKSGATVPGNSETTREVGTEEDSGALLGTDGASAIVQEELKSSLKENHCSECNSHDCKHIRNVSAGVSELPTSKDVGDDGNAIKKRTKKRQKILDNTSESVHHCQVCDKSFFSKYVIGRHILTRYHQNRAKTHPDGFHMLEKYYRYVIRLCPFQCSICQFYFNREKDLLDHMNTNEHLCNSLALVGPMFCTVCNLKLSNNANMLAHLKSDEKHKQSLEQQKQLCIVKECRYQIQCPFCDIILHSSVRLRRHIRYKHKNGKQVKSSPRRKGRFKPECPKCHVKCHSMSALEIHIRRRHTKEKPYPCKLCNKSFSDNYSLKMHMKTNKHMKKVTPEKIRKPRQKKKKFNPDLVPIDEVSLDGDEEVSSKKSVPNTSSKVRVNGERLRIVVKPTPRKQPIVRRNKPKHKPKIYKCEHCDFTAQKYGDLRPHYLDIHSGHVFLCTACDLVFLSEKALRVHYAGRMHQSNMLKNDESNLYTCEECGRKFHDERWCQFHVEMHHNHLNNEEAVRNMYQGNDITSSKYWDYLEEIAQQPRYSTVQCPECSKNLKKEHVMEHLRMHTGEKPFLCRFCQTGFISSLSLRRHILRHLGLTERKCQICGKEFQKVFSYNVHMKQHENPDAAKLSHMCEVCGQSFSLKTQLVAHMRRHGQRAHKCPFPDCKWDFVFKSELTSHLRTHTGEKPFLCDICGYSGATRTRLARHARIHTGERTYHCDYCTYKAGNSTHLRRHMRIHIGSKPYKCPYCSYSCNTHENIRKHITKTKRHEGMCIYPCKFCPFGTNSTKDFRHHLLEAHHDQCDHKSLEVLSAFTGLYNKEVDPRKPPEGSQIIPIKERKQRMSKTIIQDQNSLLLAEEADDEQISLTHEDVEVDKATEGTEVTVVQDSHLSMIAAAISETGVQTVGDTEQIETDTEQPETHQEQLVQTAETSIHTISNAQYRSDIIQHPQFRADNLTNTHFQADSTTLTTQAGDPNTANVLSIPENPAISSSLDLGYCTTIEYICLQTPNGT</sequence>
<keyword evidence="9" id="KW-1185">Reference proteome</keyword>
<evidence type="ECO:0000256" key="4">
    <source>
        <dbReference type="ARBA" id="ARBA00022833"/>
    </source>
</evidence>
<keyword evidence="1" id="KW-0479">Metal-binding</keyword>
<feature type="compositionally biased region" description="Polar residues" evidence="6">
    <location>
        <begin position="202"/>
        <end position="213"/>
    </location>
</feature>
<feature type="compositionally biased region" description="Pro residues" evidence="6">
    <location>
        <begin position="145"/>
        <end position="169"/>
    </location>
</feature>
<dbReference type="FunFam" id="3.30.160.60:FF:002343">
    <property type="entry name" value="Zinc finger protein 33A"/>
    <property type="match status" value="1"/>
</dbReference>
<dbReference type="InterPro" id="IPR013087">
    <property type="entry name" value="Znf_C2H2_type"/>
</dbReference>
<evidence type="ECO:0000313" key="8">
    <source>
        <dbReference type="EMBL" id="CAE1237952.1"/>
    </source>
</evidence>
<dbReference type="FunFam" id="3.30.160.60:FF:000710">
    <property type="entry name" value="Zinc finger protein 768"/>
    <property type="match status" value="1"/>
</dbReference>
<dbReference type="Pfam" id="PF00096">
    <property type="entry name" value="zf-C2H2"/>
    <property type="match status" value="2"/>
</dbReference>
<feature type="domain" description="C2H2-type" evidence="7">
    <location>
        <begin position="750"/>
        <end position="778"/>
    </location>
</feature>
<feature type="domain" description="C2H2-type" evidence="7">
    <location>
        <begin position="1021"/>
        <end position="1048"/>
    </location>
</feature>
<dbReference type="PANTHER" id="PTHR24379">
    <property type="entry name" value="KRAB AND ZINC FINGER DOMAIN-CONTAINING"/>
    <property type="match status" value="1"/>
</dbReference>
<dbReference type="EMBL" id="CAHIKZ030000774">
    <property type="protein sequence ID" value="CAE1237952.1"/>
    <property type="molecule type" value="Genomic_DNA"/>
</dbReference>
<evidence type="ECO:0000256" key="6">
    <source>
        <dbReference type="SAM" id="MobiDB-lite"/>
    </source>
</evidence>
<dbReference type="PROSITE" id="PS50157">
    <property type="entry name" value="ZINC_FINGER_C2H2_2"/>
    <property type="match status" value="11"/>
</dbReference>
<proteinExistence type="predicted"/>
<dbReference type="Pfam" id="PF12874">
    <property type="entry name" value="zf-met"/>
    <property type="match status" value="3"/>
</dbReference>
<accession>A0A812BLI2</accession>
<dbReference type="SMART" id="SM00355">
    <property type="entry name" value="ZnF_C2H2"/>
    <property type="match status" value="19"/>
</dbReference>
<dbReference type="FunFam" id="3.30.160.60:FF:000446">
    <property type="entry name" value="Zinc finger protein"/>
    <property type="match status" value="2"/>
</dbReference>
<organism evidence="8 9">
    <name type="scientific">Acanthosepion pharaonis</name>
    <name type="common">Pharaoh cuttlefish</name>
    <name type="synonym">Sepia pharaonis</name>
    <dbReference type="NCBI Taxonomy" id="158019"/>
    <lineage>
        <taxon>Eukaryota</taxon>
        <taxon>Metazoa</taxon>
        <taxon>Spiralia</taxon>
        <taxon>Lophotrochozoa</taxon>
        <taxon>Mollusca</taxon>
        <taxon>Cephalopoda</taxon>
        <taxon>Coleoidea</taxon>
        <taxon>Decapodiformes</taxon>
        <taxon>Sepiida</taxon>
        <taxon>Sepiina</taxon>
        <taxon>Sepiidae</taxon>
        <taxon>Acanthosepion</taxon>
    </lineage>
</organism>
<dbReference type="Proteomes" id="UP000597762">
    <property type="component" value="Unassembled WGS sequence"/>
</dbReference>
<feature type="region of interest" description="Disordered" evidence="6">
    <location>
        <begin position="344"/>
        <end position="367"/>
    </location>
</feature>
<feature type="domain" description="C2H2-type" evidence="7">
    <location>
        <begin position="964"/>
        <end position="986"/>
    </location>
</feature>
<evidence type="ECO:0000256" key="3">
    <source>
        <dbReference type="ARBA" id="ARBA00022771"/>
    </source>
</evidence>
<feature type="region of interest" description="Disordered" evidence="6">
    <location>
        <begin position="277"/>
        <end position="331"/>
    </location>
</feature>
<dbReference type="InterPro" id="IPR036236">
    <property type="entry name" value="Znf_C2H2_sf"/>
</dbReference>
<evidence type="ECO:0000259" key="7">
    <source>
        <dbReference type="PROSITE" id="PS50157"/>
    </source>
</evidence>
<dbReference type="SMART" id="SM00451">
    <property type="entry name" value="ZnF_U1"/>
    <property type="match status" value="6"/>
</dbReference>
<dbReference type="PANTHER" id="PTHR24379:SF127">
    <property type="entry name" value="BLOODY FINGERS-RELATED"/>
    <property type="match status" value="1"/>
</dbReference>
<comment type="caution">
    <text evidence="8">The sequence shown here is derived from an EMBL/GenBank/DDBJ whole genome shotgun (WGS) entry which is preliminary data.</text>
</comment>
<feature type="domain" description="C2H2-type" evidence="7">
    <location>
        <begin position="614"/>
        <end position="642"/>
    </location>
</feature>
<feature type="domain" description="C2H2-type" evidence="7">
    <location>
        <begin position="815"/>
        <end position="837"/>
    </location>
</feature>
<dbReference type="Gene3D" id="3.30.160.60">
    <property type="entry name" value="Classic Zinc Finger"/>
    <property type="match status" value="10"/>
</dbReference>
<protein>
    <recommendedName>
        <fullName evidence="7">C2H2-type domain-containing protein</fullName>
    </recommendedName>
</protein>
<feature type="domain" description="C2H2-type" evidence="7">
    <location>
        <begin position="643"/>
        <end position="672"/>
    </location>
</feature>